<evidence type="ECO:0008006" key="4">
    <source>
        <dbReference type="Google" id="ProtNLM"/>
    </source>
</evidence>
<feature type="coiled-coil region" evidence="1">
    <location>
        <begin position="141"/>
        <end position="168"/>
    </location>
</feature>
<evidence type="ECO:0000256" key="1">
    <source>
        <dbReference type="SAM" id="Coils"/>
    </source>
</evidence>
<keyword evidence="1" id="KW-0175">Coiled coil</keyword>
<evidence type="ECO:0000313" key="3">
    <source>
        <dbReference type="Proteomes" id="UP001356704"/>
    </source>
</evidence>
<evidence type="ECO:0000313" key="2">
    <source>
        <dbReference type="EMBL" id="MEF3077941.1"/>
    </source>
</evidence>
<dbReference type="EMBL" id="JAZHOU010000001">
    <property type="protein sequence ID" value="MEF3077941.1"/>
    <property type="molecule type" value="Genomic_DNA"/>
</dbReference>
<reference evidence="2 3" key="1">
    <citation type="submission" date="2024-02" db="EMBL/GenBank/DDBJ databases">
        <title>Winogradskyella poriferorum JCM 12885.</title>
        <authorList>
            <person name="Zhang D.-F."/>
            <person name="Fu Z.-Y."/>
        </authorList>
    </citation>
    <scope>NUCLEOTIDE SEQUENCE [LARGE SCALE GENOMIC DNA]</scope>
    <source>
        <strain evidence="2 3">JCM 12885</strain>
    </source>
</reference>
<accession>A0ABU7W1T9</accession>
<protein>
    <recommendedName>
        <fullName evidence="4">Chromosome partitioning protein ParA</fullName>
    </recommendedName>
</protein>
<dbReference type="Proteomes" id="UP001356704">
    <property type="component" value="Unassembled WGS sequence"/>
</dbReference>
<dbReference type="RefSeq" id="WP_331808750.1">
    <property type="nucleotide sequence ID" value="NZ_JAZHOU010000001.1"/>
</dbReference>
<sequence length="295" mass="33519">MMIVNPQLFNYRLIISSLLVVLTVLGVYSFTNYKSIKSYEEFLKQEKVLIEKELSEILVSYDELSQDYDLMSSQLQEAKLETKIALDSLRLLKSDLSIITKFKDQLSVLKTKSKVLLTTVDSLNSANLKLQKEKRYAMNTIKNNNLTINALEETNDSLNETIDNASILRANNVSVEAFKINNSKKKSSLRAKRVNAMDVCISLTENPLTEKGDKEIYIQIVSPNNNIIAGKGEVFFADNSLIYSKKEIVNFDNKNLNICTTVATYKEDRPLVKGTYFVNVFHENRKLGSTSIELK</sequence>
<keyword evidence="3" id="KW-1185">Reference proteome</keyword>
<organism evidence="2 3">
    <name type="scientific">Winogradskyella poriferorum</name>
    <dbReference type="NCBI Taxonomy" id="307627"/>
    <lineage>
        <taxon>Bacteria</taxon>
        <taxon>Pseudomonadati</taxon>
        <taxon>Bacteroidota</taxon>
        <taxon>Flavobacteriia</taxon>
        <taxon>Flavobacteriales</taxon>
        <taxon>Flavobacteriaceae</taxon>
        <taxon>Winogradskyella</taxon>
    </lineage>
</organism>
<proteinExistence type="predicted"/>
<gene>
    <name evidence="2" type="ORF">V1468_02895</name>
</gene>
<name>A0ABU7W1T9_9FLAO</name>
<comment type="caution">
    <text evidence="2">The sequence shown here is derived from an EMBL/GenBank/DDBJ whole genome shotgun (WGS) entry which is preliminary data.</text>
</comment>